<sequence>MAGYSSSSQARKLGLKPGLRLLLDSAPEGWHLDEAPDGVDVVTDAASADIVLSFVTEAAGIRSRIEALGQRIHPDGALWIAWPRKAAGHVSEVTENLIRVAALELGLVDVKVAAVTEDWSGLKLVWRVENRDRLNGSA</sequence>
<gene>
    <name evidence="1" type="ORF">SAMN05216219_2628</name>
</gene>
<name>A0A1I5D052_9MICO</name>
<organism evidence="1 2">
    <name type="scientific">Mycetocola miduiensis</name>
    <dbReference type="NCBI Taxonomy" id="995034"/>
    <lineage>
        <taxon>Bacteria</taxon>
        <taxon>Bacillati</taxon>
        <taxon>Actinomycetota</taxon>
        <taxon>Actinomycetes</taxon>
        <taxon>Micrococcales</taxon>
        <taxon>Microbacteriaceae</taxon>
        <taxon>Mycetocola</taxon>
    </lineage>
</organism>
<keyword evidence="2" id="KW-1185">Reference proteome</keyword>
<dbReference type="Proteomes" id="UP000198867">
    <property type="component" value="Unassembled WGS sequence"/>
</dbReference>
<reference evidence="2" key="1">
    <citation type="submission" date="2016-10" db="EMBL/GenBank/DDBJ databases">
        <authorList>
            <person name="Varghese N."/>
            <person name="Submissions S."/>
        </authorList>
    </citation>
    <scope>NUCLEOTIDE SEQUENCE [LARGE SCALE GENOMIC DNA]</scope>
    <source>
        <strain evidence="2">CGMCC 1.11101</strain>
    </source>
</reference>
<proteinExistence type="predicted"/>
<dbReference type="RefSeq" id="WP_245762537.1">
    <property type="nucleotide sequence ID" value="NZ_FOVM01000008.1"/>
</dbReference>
<evidence type="ECO:0000313" key="1">
    <source>
        <dbReference type="EMBL" id="SFN92630.1"/>
    </source>
</evidence>
<protein>
    <recommendedName>
        <fullName evidence="3">DUF3052 domain-containing protein</fullName>
    </recommendedName>
</protein>
<dbReference type="STRING" id="995034.SAMN05216219_2628"/>
<evidence type="ECO:0008006" key="3">
    <source>
        <dbReference type="Google" id="ProtNLM"/>
    </source>
</evidence>
<accession>A0A1I5D052</accession>
<dbReference type="AlphaFoldDB" id="A0A1I5D052"/>
<dbReference type="EMBL" id="FOVM01000008">
    <property type="protein sequence ID" value="SFN92630.1"/>
    <property type="molecule type" value="Genomic_DNA"/>
</dbReference>
<evidence type="ECO:0000313" key="2">
    <source>
        <dbReference type="Proteomes" id="UP000198867"/>
    </source>
</evidence>